<evidence type="ECO:0000259" key="2">
    <source>
        <dbReference type="PROSITE" id="PS50878"/>
    </source>
</evidence>
<keyword evidence="3" id="KW-0808">Transferase</keyword>
<name>A0ABR8A8G5_9CYAN</name>
<dbReference type="EMBL" id="JACJQH010000016">
    <property type="protein sequence ID" value="MBD2196295.1"/>
    <property type="molecule type" value="Genomic_DNA"/>
</dbReference>
<keyword evidence="3" id="KW-0548">Nucleotidyltransferase</keyword>
<dbReference type="InterPro" id="IPR000477">
    <property type="entry name" value="RT_dom"/>
</dbReference>
<sequence length="997" mass="116830">MQHYLSFHPYIASAYTAVHDWLETKSEADGYKKIHFKDITRSLSQNTLKSAAAQYYALFPAHYFKLTHTLREIIGLEQLLEWIKYNPHICLIDVGCGAGAASVSFIETILYLQEIGNFNHSPNIFCLGVDINPGAVALYSQLMEQVKAKVVSSKINLEYEIVPYGIPDAMSRVIRRCKQKCDYWQQPCLAHVLIMQVNVVSLLSSNHEDCKQLYSNLKALGVSSDVLVDDYEEFGHVEALAYKQLFEEVPIDHMHVITIGTDYSLLQNRVREMGNALKNVFSRSLHTVKQIGEGTYRVDYANPDSSYWIEKHQQQYYYSEFHVDISTINSAGLKSDQDWIDVTSLENLKLAWVRARHNFFTESLFDEIEIRLFEKNLDANLNRLQQQLIAYTEDVAHTHEQISYKFIKQHSSGRLKILSRMEEEILSVAIIQKLGDKADSLQSSNAYRLARRNGNQETEYLYEPWFNAYYDSFLAEARRSAEKHENALVLKVDIKSYYTKIIQDHLIELAMDELRTESERIRWLLRILLSQKLDEHEIGRGITQGGSASGFYANIYLTSIDAKFRANNAWDVEYHRYLDDIILIIPNPQYFQNVLDTLQEELFKLGLSLNEEKTQIYEVTEFIQQTQDDNVLNKINTKFNNLMTHVWVMNEQYRTEFRNYYDSDEKWWYFLEQYRICLESIGIYITAPELSRKIYKYIFKHKREVNLESCLVLTSLPDNSTPENIHYWRLMFNSLNLDWTETKYNLHLQLVDLFYEVQEQLKYLSDINPEREIAERRIRFVINKLIYLGFASISRELIKILCDYPWLIRKPLPIVESLARQGHRSEVMKLLEYYTNCTAPTAEYMRSITLRAIRFLPSIDAHDWNTLVYFATKSNSTVEKIMATETWLYLINYFPNLITQLVQEQHISSVVKALNSNPAPVNRLKKNYLLILGQYKREDIIYEVLENETDYILDEASNMALEGGLENLFQQEEPSIIRHKYYSGKRQSSWNSENNGY</sequence>
<organism evidence="3 4">
    <name type="scientific">Calothrix parietina FACHB-288</name>
    <dbReference type="NCBI Taxonomy" id="2692896"/>
    <lineage>
        <taxon>Bacteria</taxon>
        <taxon>Bacillati</taxon>
        <taxon>Cyanobacteriota</taxon>
        <taxon>Cyanophyceae</taxon>
        <taxon>Nostocales</taxon>
        <taxon>Calotrichaceae</taxon>
        <taxon>Calothrix</taxon>
    </lineage>
</organism>
<keyword evidence="4" id="KW-1185">Reference proteome</keyword>
<proteinExistence type="predicted"/>
<dbReference type="PANTHER" id="PTHR34047:SF8">
    <property type="entry name" value="PROTEIN YKFC"/>
    <property type="match status" value="1"/>
</dbReference>
<dbReference type="InterPro" id="IPR051083">
    <property type="entry name" value="GrpII_Intron_Splice-Mob/Def"/>
</dbReference>
<protein>
    <submittedName>
        <fullName evidence="3">RNA-directed DNA polymerase</fullName>
    </submittedName>
</protein>
<evidence type="ECO:0000256" key="1">
    <source>
        <dbReference type="SAM" id="Coils"/>
    </source>
</evidence>
<dbReference type="RefSeq" id="WP_190541435.1">
    <property type="nucleotide sequence ID" value="NZ_CAWPNO010000047.1"/>
</dbReference>
<dbReference type="Pfam" id="PF00078">
    <property type="entry name" value="RVT_1"/>
    <property type="match status" value="1"/>
</dbReference>
<reference evidence="3 4" key="1">
    <citation type="journal article" date="2020" name="ISME J.">
        <title>Comparative genomics reveals insights into cyanobacterial evolution and habitat adaptation.</title>
        <authorList>
            <person name="Chen M.Y."/>
            <person name="Teng W.K."/>
            <person name="Zhao L."/>
            <person name="Hu C.X."/>
            <person name="Zhou Y.K."/>
            <person name="Han B.P."/>
            <person name="Song L.R."/>
            <person name="Shu W.S."/>
        </authorList>
    </citation>
    <scope>NUCLEOTIDE SEQUENCE [LARGE SCALE GENOMIC DNA]</scope>
    <source>
        <strain evidence="3 4">FACHB-288</strain>
    </source>
</reference>
<dbReference type="GO" id="GO:0003964">
    <property type="term" value="F:RNA-directed DNA polymerase activity"/>
    <property type="evidence" value="ECO:0007669"/>
    <property type="project" value="UniProtKB-KW"/>
</dbReference>
<dbReference type="InterPro" id="IPR043502">
    <property type="entry name" value="DNA/RNA_pol_sf"/>
</dbReference>
<dbReference type="SUPFAM" id="SSF56672">
    <property type="entry name" value="DNA/RNA polymerases"/>
    <property type="match status" value="1"/>
</dbReference>
<dbReference type="PROSITE" id="PS50878">
    <property type="entry name" value="RT_POL"/>
    <property type="match status" value="1"/>
</dbReference>
<dbReference type="Proteomes" id="UP000658514">
    <property type="component" value="Unassembled WGS sequence"/>
</dbReference>
<dbReference type="InterPro" id="IPR029063">
    <property type="entry name" value="SAM-dependent_MTases_sf"/>
</dbReference>
<dbReference type="SUPFAM" id="SSF53335">
    <property type="entry name" value="S-adenosyl-L-methionine-dependent methyltransferases"/>
    <property type="match status" value="1"/>
</dbReference>
<evidence type="ECO:0000313" key="3">
    <source>
        <dbReference type="EMBL" id="MBD2196295.1"/>
    </source>
</evidence>
<gene>
    <name evidence="3" type="ORF">H6G24_12425</name>
</gene>
<dbReference type="CDD" id="cd01646">
    <property type="entry name" value="RT_Bac_retron_I"/>
    <property type="match status" value="1"/>
</dbReference>
<keyword evidence="3" id="KW-0695">RNA-directed DNA polymerase</keyword>
<evidence type="ECO:0000313" key="4">
    <source>
        <dbReference type="Proteomes" id="UP000658514"/>
    </source>
</evidence>
<comment type="caution">
    <text evidence="3">The sequence shown here is derived from an EMBL/GenBank/DDBJ whole genome shotgun (WGS) entry which is preliminary data.</text>
</comment>
<dbReference type="PANTHER" id="PTHR34047">
    <property type="entry name" value="NUCLEAR INTRON MATURASE 1, MITOCHONDRIAL-RELATED"/>
    <property type="match status" value="1"/>
</dbReference>
<feature type="coiled-coil region" evidence="1">
    <location>
        <begin position="374"/>
        <end position="401"/>
    </location>
</feature>
<keyword evidence="1" id="KW-0175">Coiled coil</keyword>
<accession>A0ABR8A8G5</accession>
<feature type="domain" description="Reverse transcriptase" evidence="2">
    <location>
        <begin position="354"/>
        <end position="627"/>
    </location>
</feature>